<proteinExistence type="predicted"/>
<sequence>MTDRRADIVVDPSLPDDVAQSFRENPVLLSRIRAGWRPDAPSPADRRIRMMLGTLAAAAAIVVGAFLFVHDRDAIGLLLIGGAVIWASTGLLVRDEPAEDRALYDNARWYAAHYLLPEDFDRAAHELMARTQRAVRSVLESAVHAEGLLDDVRNNVTLPAQEWEIARLLAKLSSLREEHREFVGGGLTPEAAAVAEPLERALAGSEAAVVARVEALERYAGHVAEAERAYHARHQIEELRTRLPKYEELLAESGADSLAMRELDRLADDADRLEQALRHSVASAREAFRHLEQ</sequence>
<keyword evidence="3" id="KW-1185">Reference proteome</keyword>
<keyword evidence="1" id="KW-0812">Transmembrane</keyword>
<dbReference type="Proteomes" id="UP000578449">
    <property type="component" value="Unassembled WGS sequence"/>
</dbReference>
<reference evidence="2 3" key="1">
    <citation type="submission" date="2020-08" db="EMBL/GenBank/DDBJ databases">
        <title>Genomic Encyclopedia of Type Strains, Phase IV (KMG-IV): sequencing the most valuable type-strain genomes for metagenomic binning, comparative biology and taxonomic classification.</title>
        <authorList>
            <person name="Goeker M."/>
        </authorList>
    </citation>
    <scope>NUCLEOTIDE SEQUENCE [LARGE SCALE GENOMIC DNA]</scope>
    <source>
        <strain evidence="2 3">DSM 45615</strain>
    </source>
</reference>
<organism evidence="2 3">
    <name type="scientific">Thermocatellispora tengchongensis</name>
    <dbReference type="NCBI Taxonomy" id="1073253"/>
    <lineage>
        <taxon>Bacteria</taxon>
        <taxon>Bacillati</taxon>
        <taxon>Actinomycetota</taxon>
        <taxon>Actinomycetes</taxon>
        <taxon>Streptosporangiales</taxon>
        <taxon>Streptosporangiaceae</taxon>
        <taxon>Thermocatellispora</taxon>
    </lineage>
</organism>
<gene>
    <name evidence="2" type="ORF">HNP84_008778</name>
</gene>
<keyword evidence="1" id="KW-1133">Transmembrane helix</keyword>
<comment type="caution">
    <text evidence="2">The sequence shown here is derived from an EMBL/GenBank/DDBJ whole genome shotgun (WGS) entry which is preliminary data.</text>
</comment>
<evidence type="ECO:0000313" key="2">
    <source>
        <dbReference type="EMBL" id="MBB5139016.1"/>
    </source>
</evidence>
<dbReference type="AlphaFoldDB" id="A0A840PJE6"/>
<feature type="transmembrane region" description="Helical" evidence="1">
    <location>
        <begin position="75"/>
        <end position="93"/>
    </location>
</feature>
<evidence type="ECO:0000313" key="3">
    <source>
        <dbReference type="Proteomes" id="UP000578449"/>
    </source>
</evidence>
<dbReference type="EMBL" id="JACHGN010000026">
    <property type="protein sequence ID" value="MBB5139016.1"/>
    <property type="molecule type" value="Genomic_DNA"/>
</dbReference>
<keyword evidence="1" id="KW-0472">Membrane</keyword>
<feature type="transmembrane region" description="Helical" evidence="1">
    <location>
        <begin position="50"/>
        <end position="69"/>
    </location>
</feature>
<accession>A0A840PJE6</accession>
<dbReference type="RefSeq" id="WP_312926974.1">
    <property type="nucleotide sequence ID" value="NZ_BAABIX010000014.1"/>
</dbReference>
<protein>
    <submittedName>
        <fullName evidence="2">Uncharacterized protein</fullName>
    </submittedName>
</protein>
<name>A0A840PJE6_9ACTN</name>
<evidence type="ECO:0000256" key="1">
    <source>
        <dbReference type="SAM" id="Phobius"/>
    </source>
</evidence>